<sequence>MTLARLKHIQYVKNVDDATSRQSFEYWLSEHLRLNGMYWGVMALVGLKSLDTLPKPQVIEYVLSCYDAKSGGFGAYPQHDGHILSTLSGLQILLIYDSLHTIDDKRAQITKFIKDLQLPDGSFQGDSYGEVDTRFVYNAVSSLSILGQLTEDVVERASQFLVRCENFDGSYGMEPGAESHAAQVFTVVGALAIMDKLHLVKHDKLATWLSERQVKEGGFNGRPEKLPDSCYSWWVLSPLTILGHQNWVDLARLGDFILGCQDEEIGGFSDRKDNQTDIYHTCFAIMGLSLADHELYDLEAIDPVYCMPYSATQKIQKWPYAGRE</sequence>
<comment type="subunit">
    <text evidence="2">Heterodimer of an alpha and a beta subunit.</text>
</comment>
<feature type="domain" description="Prenyltransferase alpha-alpha toroid" evidence="12">
    <location>
        <begin position="3"/>
        <end position="307"/>
    </location>
</feature>
<dbReference type="EMBL" id="GL996527">
    <property type="protein sequence ID" value="EGV62463.1"/>
    <property type="molecule type" value="Genomic_DNA"/>
</dbReference>
<evidence type="ECO:0000256" key="7">
    <source>
        <dbReference type="ARBA" id="ARBA00022737"/>
    </source>
</evidence>
<evidence type="ECO:0000256" key="8">
    <source>
        <dbReference type="ARBA" id="ARBA00022833"/>
    </source>
</evidence>
<dbReference type="GO" id="GO:0046872">
    <property type="term" value="F:metal ion binding"/>
    <property type="evidence" value="ECO:0007669"/>
    <property type="project" value="UniProtKB-KW"/>
</dbReference>
<accession>G3B951</accession>
<evidence type="ECO:0000256" key="2">
    <source>
        <dbReference type="ARBA" id="ARBA00011355"/>
    </source>
</evidence>
<dbReference type="CDD" id="cd02894">
    <property type="entry name" value="GGTase-II"/>
    <property type="match status" value="1"/>
</dbReference>
<dbReference type="Gene3D" id="1.50.10.20">
    <property type="match status" value="1"/>
</dbReference>
<evidence type="ECO:0000313" key="14">
    <source>
        <dbReference type="Proteomes" id="UP000000707"/>
    </source>
</evidence>
<reference evidence="13 14" key="1">
    <citation type="journal article" date="2011" name="Proc. Natl. Acad. Sci. U.S.A.">
        <title>Comparative genomics of xylose-fermenting fungi for enhanced biofuel production.</title>
        <authorList>
            <person name="Wohlbach D.J."/>
            <person name="Kuo A."/>
            <person name="Sato T.K."/>
            <person name="Potts K.M."/>
            <person name="Salamov A.A."/>
            <person name="LaButti K.M."/>
            <person name="Sun H."/>
            <person name="Clum A."/>
            <person name="Pangilinan J.L."/>
            <person name="Lindquist E.A."/>
            <person name="Lucas S."/>
            <person name="Lapidus A."/>
            <person name="Jin M."/>
            <person name="Gunawan C."/>
            <person name="Balan V."/>
            <person name="Dale B.E."/>
            <person name="Jeffries T.W."/>
            <person name="Zinkel R."/>
            <person name="Barry K.W."/>
            <person name="Grigoriev I.V."/>
            <person name="Gasch A.P."/>
        </authorList>
    </citation>
    <scope>NUCLEOTIDE SEQUENCE [LARGE SCALE GENOMIC DNA]</scope>
    <source>
        <strain evidence="14">ATCC 10573 / BCRC 21748 / CBS 615 / JCM 9827 / NBRC 10315 / NRRL Y-1498 / VKM Y-70</strain>
    </source>
</reference>
<evidence type="ECO:0000256" key="4">
    <source>
        <dbReference type="ARBA" id="ARBA00022602"/>
    </source>
</evidence>
<dbReference type="SUPFAM" id="SSF48239">
    <property type="entry name" value="Terpenoid cyclases/Protein prenyltransferases"/>
    <property type="match status" value="1"/>
</dbReference>
<evidence type="ECO:0000256" key="5">
    <source>
        <dbReference type="ARBA" id="ARBA00022679"/>
    </source>
</evidence>
<dbReference type="InterPro" id="IPR008930">
    <property type="entry name" value="Terpenoid_cyclase/PrenylTrfase"/>
</dbReference>
<dbReference type="InterPro" id="IPR026873">
    <property type="entry name" value="Ptb1"/>
</dbReference>
<dbReference type="STRING" id="590646.G3B951"/>
<evidence type="ECO:0000256" key="9">
    <source>
        <dbReference type="ARBA" id="ARBA00047658"/>
    </source>
</evidence>
<dbReference type="Proteomes" id="UP000000707">
    <property type="component" value="Unassembled WGS sequence"/>
</dbReference>
<comment type="similarity">
    <text evidence="1 11">Belongs to the protein prenyltransferase subunit beta family.</text>
</comment>
<comment type="function">
    <text evidence="11">Catalyzes the transfer of a geranylgeranyl moiety from geranylgeranyl diphosphate to both cysteines of proteins with the C-terminal sequence -XXCC, -XCXC and -CCXX.</text>
</comment>
<dbReference type="OrthoDB" id="5428259at2759"/>
<keyword evidence="14" id="KW-1185">Reference proteome</keyword>
<dbReference type="InterPro" id="IPR045089">
    <property type="entry name" value="PGGT1B-like"/>
</dbReference>
<evidence type="ECO:0000256" key="6">
    <source>
        <dbReference type="ARBA" id="ARBA00022723"/>
    </source>
</evidence>
<dbReference type="AlphaFoldDB" id="G3B951"/>
<dbReference type="eggNOG" id="KOG0366">
    <property type="taxonomic scope" value="Eukaryota"/>
</dbReference>
<comment type="catalytic activity">
    <reaction evidence="9 11">
        <text>geranylgeranyl diphosphate + L-cysteinyl-[protein] = S-geranylgeranyl-L-cysteinyl-[protein] + diphosphate</text>
        <dbReference type="Rhea" id="RHEA:21240"/>
        <dbReference type="Rhea" id="RHEA-COMP:10131"/>
        <dbReference type="Rhea" id="RHEA-COMP:11537"/>
        <dbReference type="ChEBI" id="CHEBI:29950"/>
        <dbReference type="ChEBI" id="CHEBI:33019"/>
        <dbReference type="ChEBI" id="CHEBI:57533"/>
        <dbReference type="ChEBI" id="CHEBI:86021"/>
        <dbReference type="EC" id="2.5.1.60"/>
    </reaction>
</comment>
<dbReference type="GeneID" id="18249972"/>
<keyword evidence="4 11" id="KW-0637">Prenyltransferase</keyword>
<evidence type="ECO:0000313" key="13">
    <source>
        <dbReference type="EMBL" id="EGV62463.1"/>
    </source>
</evidence>
<dbReference type="InterPro" id="IPR001330">
    <property type="entry name" value="Prenyltrans"/>
</dbReference>
<organism evidence="14">
    <name type="scientific">Candida tenuis (strain ATCC 10573 / BCRC 21748 / CBS 615 / JCM 9827 / NBRC 10315 / NRRL Y-1498 / VKM Y-70)</name>
    <name type="common">Yeast</name>
    <name type="synonym">Yamadazyma tenuis</name>
    <dbReference type="NCBI Taxonomy" id="590646"/>
    <lineage>
        <taxon>Eukaryota</taxon>
        <taxon>Fungi</taxon>
        <taxon>Dikarya</taxon>
        <taxon>Ascomycota</taxon>
        <taxon>Saccharomycotina</taxon>
        <taxon>Pichiomycetes</taxon>
        <taxon>Debaryomycetaceae</taxon>
        <taxon>Yamadazyma</taxon>
    </lineage>
</organism>
<name>G3B951_CANTC</name>
<dbReference type="PANTHER" id="PTHR11774:SF11">
    <property type="entry name" value="GERANYLGERANYL TRANSFERASE TYPE-2 SUBUNIT BETA"/>
    <property type="match status" value="1"/>
</dbReference>
<dbReference type="KEGG" id="cten:18249972"/>
<evidence type="ECO:0000256" key="1">
    <source>
        <dbReference type="ARBA" id="ARBA00010497"/>
    </source>
</evidence>
<comment type="cofactor">
    <cofactor evidence="11">
        <name>Zn(2+)</name>
        <dbReference type="ChEBI" id="CHEBI:29105"/>
    </cofactor>
    <text evidence="11">Binds 1 zinc ion per subunit.</text>
</comment>
<keyword evidence="6 11" id="KW-0479">Metal-binding</keyword>
<evidence type="ECO:0000256" key="3">
    <source>
        <dbReference type="ARBA" id="ARBA00012656"/>
    </source>
</evidence>
<gene>
    <name evidence="13" type="ORF">CANTEDRAFT_136403</name>
</gene>
<proteinExistence type="inferred from homology"/>
<evidence type="ECO:0000256" key="10">
    <source>
        <dbReference type="ARBA" id="ARBA00069127"/>
    </source>
</evidence>
<dbReference type="Pfam" id="PF00432">
    <property type="entry name" value="Prenyltrans"/>
    <property type="match status" value="1"/>
</dbReference>
<protein>
    <recommendedName>
        <fullName evidence="10 11">Geranylgeranyl transferase type-2 subunit beta</fullName>
        <ecNumber evidence="3 11">2.5.1.60</ecNumber>
    </recommendedName>
</protein>
<dbReference type="PANTHER" id="PTHR11774">
    <property type="entry name" value="GERANYLGERANYL TRANSFERASE TYPE BETA SUBUNIT"/>
    <property type="match status" value="1"/>
</dbReference>
<dbReference type="EC" id="2.5.1.60" evidence="3 11"/>
<evidence type="ECO:0000259" key="12">
    <source>
        <dbReference type="Pfam" id="PF00432"/>
    </source>
</evidence>
<keyword evidence="8 11" id="KW-0862">Zinc</keyword>
<dbReference type="HOGENOM" id="CLU_028946_3_0_1"/>
<dbReference type="FunFam" id="1.50.10.20:FF:000012">
    <property type="entry name" value="Geranylgeranyl transferase type-2 subunit beta"/>
    <property type="match status" value="1"/>
</dbReference>
<keyword evidence="7" id="KW-0677">Repeat</keyword>
<keyword evidence="5 11" id="KW-0808">Transferase</keyword>
<evidence type="ECO:0000256" key="11">
    <source>
        <dbReference type="RuleBase" id="RU365076"/>
    </source>
</evidence>
<dbReference type="GO" id="GO:0005968">
    <property type="term" value="C:Rab-protein geranylgeranyltransferase complex"/>
    <property type="evidence" value="ECO:0007669"/>
    <property type="project" value="UniProtKB-UniRule"/>
</dbReference>
<dbReference type="GO" id="GO:0072657">
    <property type="term" value="P:protein localization to membrane"/>
    <property type="evidence" value="ECO:0007669"/>
    <property type="project" value="UniProtKB-ARBA"/>
</dbReference>
<dbReference type="GO" id="GO:0004663">
    <property type="term" value="F:Rab geranylgeranyltransferase activity"/>
    <property type="evidence" value="ECO:0007669"/>
    <property type="project" value="UniProtKB-UniRule"/>
</dbReference>